<reference evidence="3" key="1">
    <citation type="submission" date="2021-11" db="EMBL/GenBank/DDBJ databases">
        <title>BS-T2-15 a new species belonging to the Comamonadaceae family isolated from the soil of a French oak forest.</title>
        <authorList>
            <person name="Mieszkin S."/>
            <person name="Alain K."/>
        </authorList>
    </citation>
    <scope>NUCLEOTIDE SEQUENCE</scope>
    <source>
        <strain evidence="3">BS-T2-15</strain>
    </source>
</reference>
<feature type="transmembrane region" description="Helical" evidence="1">
    <location>
        <begin position="340"/>
        <end position="360"/>
    </location>
</feature>
<keyword evidence="3" id="KW-0012">Acyltransferase</keyword>
<dbReference type="GO" id="GO:0016020">
    <property type="term" value="C:membrane"/>
    <property type="evidence" value="ECO:0007669"/>
    <property type="project" value="TreeGrafter"/>
</dbReference>
<dbReference type="PANTHER" id="PTHR23028:SF53">
    <property type="entry name" value="ACYL_TRANSF_3 DOMAIN-CONTAINING PROTEIN"/>
    <property type="match status" value="1"/>
</dbReference>
<dbReference type="GO" id="GO:0016747">
    <property type="term" value="F:acyltransferase activity, transferring groups other than amino-acyl groups"/>
    <property type="evidence" value="ECO:0007669"/>
    <property type="project" value="InterPro"/>
</dbReference>
<evidence type="ECO:0000313" key="3">
    <source>
        <dbReference type="EMBL" id="MCK9685182.1"/>
    </source>
</evidence>
<dbReference type="Pfam" id="PF01757">
    <property type="entry name" value="Acyl_transf_3"/>
    <property type="match status" value="1"/>
</dbReference>
<protein>
    <submittedName>
        <fullName evidence="3">Acyltransferase</fullName>
    </submittedName>
</protein>
<evidence type="ECO:0000259" key="2">
    <source>
        <dbReference type="Pfam" id="PF01757"/>
    </source>
</evidence>
<feature type="transmembrane region" description="Helical" evidence="1">
    <location>
        <begin position="43"/>
        <end position="65"/>
    </location>
</feature>
<evidence type="ECO:0000256" key="1">
    <source>
        <dbReference type="SAM" id="Phobius"/>
    </source>
</evidence>
<evidence type="ECO:0000313" key="4">
    <source>
        <dbReference type="Proteomes" id="UP001139353"/>
    </source>
</evidence>
<gene>
    <name evidence="3" type="ORF">LPC04_05590</name>
</gene>
<feature type="transmembrane region" description="Helical" evidence="1">
    <location>
        <begin position="12"/>
        <end position="31"/>
    </location>
</feature>
<keyword evidence="3" id="KW-0808">Transferase</keyword>
<proteinExistence type="predicted"/>
<feature type="domain" description="Acyltransferase 3" evidence="2">
    <location>
        <begin position="9"/>
        <end position="351"/>
    </location>
</feature>
<dbReference type="EMBL" id="JAJLJH010000001">
    <property type="protein sequence ID" value="MCK9685182.1"/>
    <property type="molecule type" value="Genomic_DNA"/>
</dbReference>
<dbReference type="InterPro" id="IPR050879">
    <property type="entry name" value="Acyltransferase_3"/>
</dbReference>
<keyword evidence="1" id="KW-1133">Transmembrane helix</keyword>
<organism evidence="3 4">
    <name type="scientific">Scleromatobacter humisilvae</name>
    <dbReference type="NCBI Taxonomy" id="2897159"/>
    <lineage>
        <taxon>Bacteria</taxon>
        <taxon>Pseudomonadati</taxon>
        <taxon>Pseudomonadota</taxon>
        <taxon>Betaproteobacteria</taxon>
        <taxon>Burkholderiales</taxon>
        <taxon>Sphaerotilaceae</taxon>
        <taxon>Scleromatobacter</taxon>
    </lineage>
</organism>
<feature type="transmembrane region" description="Helical" evidence="1">
    <location>
        <begin position="169"/>
        <end position="186"/>
    </location>
</feature>
<name>A0A9X1YGA6_9BURK</name>
<dbReference type="InterPro" id="IPR002656">
    <property type="entry name" value="Acyl_transf_3_dom"/>
</dbReference>
<comment type="caution">
    <text evidence="3">The sequence shown here is derived from an EMBL/GenBank/DDBJ whole genome shotgun (WGS) entry which is preliminary data.</text>
</comment>
<keyword evidence="1" id="KW-0812">Transmembrane</keyword>
<dbReference type="Proteomes" id="UP001139353">
    <property type="component" value="Unassembled WGS sequence"/>
</dbReference>
<sequence>MTMTKSRNPGLDTLRACAIALVFMYHYEVFVSRAPTFGWLSDIGWVGVDLFFVLSGYLIANQLFAGVARGQALSLPRFYARRAFRTLPVFWLVLAAFVLFPAAMGGRPPPPWWRFLTFTQNIGLQPGTAFSHAWSLCVEEQFYLVLPAILALGAWLARGRVTLTRAHGWALMGALVAVGVVARWVLWQKFGTPTDGRGDGYMSWVYFDTLCRFDEFIPGVAVAMLKHFHRPAWDRLMARGGLLSALGAVASVGMLTAAYLFYDNGHGWGFFMTAFGYSLIALAFAILVAAALSPTARMLRWRIPGADKLALWSYSTYLSHKPLAYFIAQQLKPLGVSDGARLAIITLACVAMGGLLYKLVEAPFMALRDRLVPSNFRDDASTPPLAVDAVSQPAG</sequence>
<dbReference type="AlphaFoldDB" id="A0A9X1YGA6"/>
<feature type="transmembrane region" description="Helical" evidence="1">
    <location>
        <begin position="86"/>
        <end position="104"/>
    </location>
</feature>
<feature type="transmembrane region" description="Helical" evidence="1">
    <location>
        <begin position="268"/>
        <end position="289"/>
    </location>
</feature>
<feature type="transmembrane region" description="Helical" evidence="1">
    <location>
        <begin position="309"/>
        <end position="328"/>
    </location>
</feature>
<feature type="transmembrane region" description="Helical" evidence="1">
    <location>
        <begin position="240"/>
        <end position="262"/>
    </location>
</feature>
<dbReference type="PANTHER" id="PTHR23028">
    <property type="entry name" value="ACETYLTRANSFERASE"/>
    <property type="match status" value="1"/>
</dbReference>
<accession>A0A9X1YGA6</accession>
<keyword evidence="1" id="KW-0472">Membrane</keyword>
<dbReference type="RefSeq" id="WP_275681190.1">
    <property type="nucleotide sequence ID" value="NZ_JAJLJH010000001.1"/>
</dbReference>
<keyword evidence="4" id="KW-1185">Reference proteome</keyword>